<feature type="binding site" evidence="12">
    <location>
        <position position="130"/>
    </location>
    <ligand>
        <name>Fe cation</name>
        <dbReference type="ChEBI" id="CHEBI:24875"/>
        <label>1</label>
    </ligand>
</feature>
<evidence type="ECO:0000256" key="14">
    <source>
        <dbReference type="SAM" id="MobiDB-lite"/>
    </source>
</evidence>
<dbReference type="Pfam" id="PF05153">
    <property type="entry name" value="MIOX"/>
    <property type="match status" value="1"/>
</dbReference>
<gene>
    <name evidence="15" type="ORF">CRHIZ90672A_00016855</name>
</gene>
<evidence type="ECO:0000256" key="13">
    <source>
        <dbReference type="RuleBase" id="RU367039"/>
    </source>
</evidence>
<keyword evidence="8 13" id="KW-0560">Oxidoreductase</keyword>
<feature type="binding site" evidence="12">
    <location>
        <position position="154"/>
    </location>
    <ligand>
        <name>Fe cation</name>
        <dbReference type="ChEBI" id="CHEBI:24875"/>
        <label>1</label>
    </ligand>
</feature>
<accession>A0A9N9VLM3</accession>
<comment type="catalytic activity">
    <reaction evidence="11 13">
        <text>myo-inositol + O2 = D-glucuronate + H2O + H(+)</text>
        <dbReference type="Rhea" id="RHEA:23696"/>
        <dbReference type="ChEBI" id="CHEBI:15377"/>
        <dbReference type="ChEBI" id="CHEBI:15378"/>
        <dbReference type="ChEBI" id="CHEBI:15379"/>
        <dbReference type="ChEBI" id="CHEBI:17268"/>
        <dbReference type="ChEBI" id="CHEBI:58720"/>
        <dbReference type="EC" id="1.13.99.1"/>
    </reaction>
</comment>
<comment type="similarity">
    <text evidence="3 13">Belongs to the myo-inositol oxygenase family.</text>
</comment>
<keyword evidence="6 13" id="KW-0963">Cytoplasm</keyword>
<dbReference type="GO" id="GO:0050113">
    <property type="term" value="F:inositol oxygenase activity"/>
    <property type="evidence" value="ECO:0007669"/>
    <property type="project" value="UniProtKB-UniRule"/>
</dbReference>
<dbReference type="EC" id="1.13.99.1" evidence="4 13"/>
<proteinExistence type="inferred from homology"/>
<comment type="subcellular location">
    <subcellularLocation>
        <location evidence="1 13">Cytoplasm</location>
    </subcellularLocation>
</comment>
<feature type="binding site" evidence="12">
    <location>
        <position position="226"/>
    </location>
    <ligand>
        <name>Fe cation</name>
        <dbReference type="ChEBI" id="CHEBI:24875"/>
        <label>1</label>
    </ligand>
</feature>
<reference evidence="15" key="1">
    <citation type="submission" date="2021-10" db="EMBL/GenBank/DDBJ databases">
        <authorList>
            <person name="Piombo E."/>
        </authorList>
    </citation>
    <scope>NUCLEOTIDE SEQUENCE</scope>
</reference>
<feature type="region of interest" description="Disordered" evidence="14">
    <location>
        <begin position="242"/>
        <end position="264"/>
    </location>
</feature>
<evidence type="ECO:0000256" key="1">
    <source>
        <dbReference type="ARBA" id="ARBA00004496"/>
    </source>
</evidence>
<evidence type="ECO:0000256" key="4">
    <source>
        <dbReference type="ARBA" id="ARBA00011919"/>
    </source>
</evidence>
<dbReference type="OrthoDB" id="5151075at2759"/>
<evidence type="ECO:0000256" key="7">
    <source>
        <dbReference type="ARBA" id="ARBA00022723"/>
    </source>
</evidence>
<feature type="region of interest" description="Disordered" evidence="14">
    <location>
        <begin position="36"/>
        <end position="82"/>
    </location>
</feature>
<comment type="pathway">
    <text evidence="2 13">Polyol metabolism; myo-inositol degradation into D-glucuronate; D-glucuronate from myo-inositol: step 1/1.</text>
</comment>
<protein>
    <recommendedName>
        <fullName evidence="5 13">Inositol oxygenase</fullName>
        <ecNumber evidence="4 13">1.13.99.1</ecNumber>
    </recommendedName>
    <alternativeName>
        <fullName evidence="10 13">Myo-inositol oxygenase</fullName>
    </alternativeName>
</protein>
<dbReference type="InterPro" id="IPR007828">
    <property type="entry name" value="Inositol_oxygenase"/>
</dbReference>
<dbReference type="PANTHER" id="PTHR12588:SF0">
    <property type="entry name" value="INOSITOL OXYGENASE"/>
    <property type="match status" value="1"/>
</dbReference>
<evidence type="ECO:0000313" key="15">
    <source>
        <dbReference type="EMBL" id="CAH0024585.1"/>
    </source>
</evidence>
<evidence type="ECO:0000256" key="3">
    <source>
        <dbReference type="ARBA" id="ARBA00005286"/>
    </source>
</evidence>
<evidence type="ECO:0000256" key="2">
    <source>
        <dbReference type="ARBA" id="ARBA00005167"/>
    </source>
</evidence>
<dbReference type="PANTHER" id="PTHR12588">
    <property type="entry name" value="MYOINOSITOL OXYGENASE"/>
    <property type="match status" value="1"/>
</dbReference>
<dbReference type="AlphaFoldDB" id="A0A9N9VLM3"/>
<feature type="non-terminal residue" evidence="15">
    <location>
        <position position="264"/>
    </location>
</feature>
<evidence type="ECO:0000256" key="12">
    <source>
        <dbReference type="PIRSR" id="PIRSR607828-2"/>
    </source>
</evidence>
<keyword evidence="16" id="KW-1185">Reference proteome</keyword>
<evidence type="ECO:0000256" key="11">
    <source>
        <dbReference type="ARBA" id="ARBA00048271"/>
    </source>
</evidence>
<evidence type="ECO:0000256" key="9">
    <source>
        <dbReference type="ARBA" id="ARBA00023004"/>
    </source>
</evidence>
<dbReference type="GO" id="GO:0019310">
    <property type="term" value="P:inositol catabolic process"/>
    <property type="evidence" value="ECO:0007669"/>
    <property type="project" value="UniProtKB-UniRule"/>
</dbReference>
<evidence type="ECO:0000313" key="16">
    <source>
        <dbReference type="Proteomes" id="UP000696573"/>
    </source>
</evidence>
<comment type="caution">
    <text evidence="15">The sequence shown here is derived from an EMBL/GenBank/DDBJ whole genome shotgun (WGS) entry which is preliminary data.</text>
</comment>
<comment type="cofactor">
    <cofactor evidence="12 13">
        <name>Fe cation</name>
        <dbReference type="ChEBI" id="CHEBI:24875"/>
    </cofactor>
    <text evidence="12 13">Binds 2 iron ions per subunit.</text>
</comment>
<evidence type="ECO:0000256" key="5">
    <source>
        <dbReference type="ARBA" id="ARBA00019269"/>
    </source>
</evidence>
<feature type="compositionally biased region" description="Acidic residues" evidence="14">
    <location>
        <begin position="41"/>
        <end position="77"/>
    </location>
</feature>
<dbReference type="GO" id="GO:0005737">
    <property type="term" value="C:cytoplasm"/>
    <property type="evidence" value="ECO:0007669"/>
    <property type="project" value="UniProtKB-SubCell"/>
</dbReference>
<keyword evidence="7 12" id="KW-0479">Metal-binding</keyword>
<sequence>MAPAAVEKMPNIETTSDNIDAVNILKALRAPKQSAFYGASEFDEAKDDEAKDDEAKDDEAKDDEAKDDEAKDDEAKDDEAKDNTLQTVAFNLKARNEFHSKTRARMGVWEAMEKLHGRVLPGHPGPQMAHLLQTSEVTRKDGKPRWMLLVGLIHAFDKLLFFYDAQGQWEVVGNTFPVGCAFDDRIIFGTKSFEKNKDANHPLYSTKFNIYSCGCSLDNVMLSWGHDEYYYHIVEDQSTIPAEGPANPLPPSTPGTVRVPTMSS</sequence>
<dbReference type="Proteomes" id="UP000696573">
    <property type="component" value="Unassembled WGS sequence"/>
</dbReference>
<name>A0A9N9VLM3_9HYPO</name>
<organism evidence="15 16">
    <name type="scientific">Clonostachys rhizophaga</name>
    <dbReference type="NCBI Taxonomy" id="160324"/>
    <lineage>
        <taxon>Eukaryota</taxon>
        <taxon>Fungi</taxon>
        <taxon>Dikarya</taxon>
        <taxon>Ascomycota</taxon>
        <taxon>Pezizomycotina</taxon>
        <taxon>Sordariomycetes</taxon>
        <taxon>Hypocreomycetidae</taxon>
        <taxon>Hypocreales</taxon>
        <taxon>Bionectriaceae</taxon>
        <taxon>Clonostachys</taxon>
    </lineage>
</organism>
<evidence type="ECO:0000256" key="6">
    <source>
        <dbReference type="ARBA" id="ARBA00022490"/>
    </source>
</evidence>
<dbReference type="GO" id="GO:0005506">
    <property type="term" value="F:iron ion binding"/>
    <property type="evidence" value="ECO:0007669"/>
    <property type="project" value="InterPro"/>
</dbReference>
<evidence type="ECO:0000256" key="8">
    <source>
        <dbReference type="ARBA" id="ARBA00023002"/>
    </source>
</evidence>
<dbReference type="SUPFAM" id="SSF109604">
    <property type="entry name" value="HD-domain/PDEase-like"/>
    <property type="match status" value="1"/>
</dbReference>
<dbReference type="EMBL" id="CABFNQ020000698">
    <property type="protein sequence ID" value="CAH0024585.1"/>
    <property type="molecule type" value="Genomic_DNA"/>
</dbReference>
<keyword evidence="9 12" id="KW-0408">Iron</keyword>
<evidence type="ECO:0000256" key="10">
    <source>
        <dbReference type="ARBA" id="ARBA00029668"/>
    </source>
</evidence>